<dbReference type="RefSeq" id="WP_167952242.1">
    <property type="nucleotide sequence ID" value="NZ_JAATJE010000001.1"/>
</dbReference>
<dbReference type="Pfam" id="PF03797">
    <property type="entry name" value="Autotransporter"/>
    <property type="match status" value="1"/>
</dbReference>
<dbReference type="SUPFAM" id="SSF103515">
    <property type="entry name" value="Autotransporter"/>
    <property type="match status" value="1"/>
</dbReference>
<evidence type="ECO:0000256" key="1">
    <source>
        <dbReference type="SAM" id="SignalP"/>
    </source>
</evidence>
<evidence type="ECO:0000313" key="4">
    <source>
        <dbReference type="Proteomes" id="UP000734218"/>
    </source>
</evidence>
<evidence type="ECO:0000313" key="3">
    <source>
        <dbReference type="EMBL" id="NJC32795.1"/>
    </source>
</evidence>
<feature type="chain" id="PRO_5045067176" evidence="1">
    <location>
        <begin position="20"/>
        <end position="652"/>
    </location>
</feature>
<reference evidence="3 4" key="1">
    <citation type="submission" date="2020-03" db="EMBL/GenBank/DDBJ databases">
        <title>Genomic Encyclopedia of Type Strains, Phase IV (KMG-IV): sequencing the most valuable type-strain genomes for metagenomic binning, comparative biology and taxonomic classification.</title>
        <authorList>
            <person name="Goeker M."/>
        </authorList>
    </citation>
    <scope>NUCLEOTIDE SEQUENCE [LARGE SCALE GENOMIC DNA]</scope>
    <source>
        <strain evidence="3 4">DSM 27651</strain>
    </source>
</reference>
<dbReference type="InterPro" id="IPR025507">
    <property type="entry name" value="DUF4394"/>
</dbReference>
<dbReference type="SUPFAM" id="SSF82171">
    <property type="entry name" value="DPP6 N-terminal domain-like"/>
    <property type="match status" value="1"/>
</dbReference>
<feature type="domain" description="Autotransporter" evidence="2">
    <location>
        <begin position="372"/>
        <end position="652"/>
    </location>
</feature>
<protein>
    <submittedName>
        <fullName evidence="3">Uncharacterized protein with beta-barrel porin domain</fullName>
    </submittedName>
</protein>
<proteinExistence type="predicted"/>
<dbReference type="SMART" id="SM00869">
    <property type="entry name" value="Autotransporter"/>
    <property type="match status" value="1"/>
</dbReference>
<gene>
    <name evidence="3" type="ORF">GGR88_000269</name>
</gene>
<sequence>MRKILAGLLMAGTATVAQAQSFNTVGSGNTLVTSTVAAPGTSTSSRAVTGLAAGDNLVGIDYRPAQSRVLYGTSQTGRLYAINPNTGVATQVGTPGFLPAGNVGFDFNPQVDRIRVVTSTGQDVRLNQTVTGSTSTLAATDGTLRYADGTTAIPSVAGAAYTNNVAGTASTTLYVIDTRGGTGNAVLATQGSVGSAPVSPNSGQLYAVGSLGVTTTGAVGFDILTVNNTTNTAYATLTSATGVTSLYTINLTTGAATLVGALAGNTTYNGLALSLAPFASFGTTPNQAAVGGALDAFTGVPSANVNGLFNAIDGLSAAGQADALQQLSPASLTLLPDISLNIVEAQETNILRYLRDLRGNAVDPDGNRVSVDEAGRVGAFFLGGARFGSYDADIDRPQVDNDSYHFMGGLDFRFNERITLGAFGGWGQTDARLSRLSDQSRLRNWFAGAFTTVGVGPFYIDAFGSYTDLDWDITRAINIGALSSDTIASTDGRIWSAGGATGLSFSLGNFEVEPYAGIRYADVKIDGFTETGSIGSLVVPDIEDESLRLNLGGRIGTKFDVMGANARIQFRGAWLREFLMNDSRTMTVNFTEPGIGSAFTFTTNPLSAEYYNVGAALNIAGSGPLSMVADYDVQFDDERQFHALTVGARLAF</sequence>
<dbReference type="Gene3D" id="2.40.128.130">
    <property type="entry name" value="Autotransporter beta-domain"/>
    <property type="match status" value="1"/>
</dbReference>
<name>A0ABX0XJ86_9SPHN</name>
<dbReference type="Proteomes" id="UP000734218">
    <property type="component" value="Unassembled WGS sequence"/>
</dbReference>
<dbReference type="PROSITE" id="PS51208">
    <property type="entry name" value="AUTOTRANSPORTER"/>
    <property type="match status" value="1"/>
</dbReference>
<evidence type="ECO:0000259" key="2">
    <source>
        <dbReference type="PROSITE" id="PS51208"/>
    </source>
</evidence>
<accession>A0ABX0XJ86</accession>
<feature type="signal peptide" evidence="1">
    <location>
        <begin position="1"/>
        <end position="19"/>
    </location>
</feature>
<organism evidence="3 4">
    <name type="scientific">Sphingomonas jejuensis</name>
    <dbReference type="NCBI Taxonomy" id="904715"/>
    <lineage>
        <taxon>Bacteria</taxon>
        <taxon>Pseudomonadati</taxon>
        <taxon>Pseudomonadota</taxon>
        <taxon>Alphaproteobacteria</taxon>
        <taxon>Sphingomonadales</taxon>
        <taxon>Sphingomonadaceae</taxon>
        <taxon>Sphingomonas</taxon>
    </lineage>
</organism>
<dbReference type="EMBL" id="JAATJE010000001">
    <property type="protein sequence ID" value="NJC32795.1"/>
    <property type="molecule type" value="Genomic_DNA"/>
</dbReference>
<comment type="caution">
    <text evidence="3">The sequence shown here is derived from an EMBL/GenBank/DDBJ whole genome shotgun (WGS) entry which is preliminary data.</text>
</comment>
<dbReference type="InterPro" id="IPR036709">
    <property type="entry name" value="Autotransporte_beta_dom_sf"/>
</dbReference>
<keyword evidence="1" id="KW-0732">Signal</keyword>
<dbReference type="InterPro" id="IPR005546">
    <property type="entry name" value="Autotransporte_beta"/>
</dbReference>
<keyword evidence="4" id="KW-1185">Reference proteome</keyword>
<dbReference type="Pfam" id="PF14339">
    <property type="entry name" value="DUF4394"/>
    <property type="match status" value="1"/>
</dbReference>